<keyword evidence="2" id="KW-1185">Reference proteome</keyword>
<dbReference type="AlphaFoldDB" id="A0A1C3WCY6"/>
<dbReference type="STRING" id="52131.GA0061100_11586"/>
<organism evidence="1 2">
    <name type="scientific">Rhizobium hainanense</name>
    <dbReference type="NCBI Taxonomy" id="52131"/>
    <lineage>
        <taxon>Bacteria</taxon>
        <taxon>Pseudomonadati</taxon>
        <taxon>Pseudomonadota</taxon>
        <taxon>Alphaproteobacteria</taxon>
        <taxon>Hyphomicrobiales</taxon>
        <taxon>Rhizobiaceae</taxon>
        <taxon>Rhizobium/Agrobacterium group</taxon>
        <taxon>Rhizobium</taxon>
    </lineage>
</organism>
<evidence type="ECO:0000313" key="1">
    <source>
        <dbReference type="EMBL" id="SCB37735.1"/>
    </source>
</evidence>
<sequence>MSILSSTQGTPERVWSLVSLVAANDGRMDRAEAANWLNPTFLENGKLFDDKESFAQVQGAATALGALTLDNKSLELNQACDTADYRSFADWTHQHLRSLGSDQKDAVILEAYAWVLARCRQEGDSAWFRAMPASEQADAINEALPDGSDDDGDRRMNTSKLASWRRWLIFMGLMEELPMTGTSRFHLSATKRLHKEIERSDLPRNVEVSAEDFLFRVRSEAPYLDGGKMFLASARNNSIASDERRLSPVLSSALRDLHDAGVLELKILGDRPGYHGLTGDIAHKVGAFHAVSIRGDVNI</sequence>
<dbReference type="Proteomes" id="UP000186228">
    <property type="component" value="Unassembled WGS sequence"/>
</dbReference>
<dbReference type="OrthoDB" id="8335785at2"/>
<dbReference type="EMBL" id="FMAC01000015">
    <property type="protein sequence ID" value="SCB37735.1"/>
    <property type="molecule type" value="Genomic_DNA"/>
</dbReference>
<accession>A0A1C3WCY6</accession>
<dbReference type="RefSeq" id="WP_143525577.1">
    <property type="nucleotide sequence ID" value="NZ_FMAC01000015.1"/>
</dbReference>
<protein>
    <submittedName>
        <fullName evidence="1">Uncharacterized protein</fullName>
    </submittedName>
</protein>
<evidence type="ECO:0000313" key="2">
    <source>
        <dbReference type="Proteomes" id="UP000186228"/>
    </source>
</evidence>
<name>A0A1C3WCY6_9HYPH</name>
<gene>
    <name evidence="1" type="ORF">GA0061100_11586</name>
</gene>
<proteinExistence type="predicted"/>
<reference evidence="2" key="1">
    <citation type="submission" date="2016-08" db="EMBL/GenBank/DDBJ databases">
        <authorList>
            <person name="Varghese N."/>
            <person name="Submissions Spin"/>
        </authorList>
    </citation>
    <scope>NUCLEOTIDE SEQUENCE [LARGE SCALE GENOMIC DNA]</scope>
    <source>
        <strain evidence="2">CCBAU 57015</strain>
    </source>
</reference>